<keyword evidence="2" id="KW-1185">Reference proteome</keyword>
<dbReference type="EMBL" id="CM023478">
    <property type="protein sequence ID" value="KAH7932969.1"/>
    <property type="molecule type" value="Genomic_DNA"/>
</dbReference>
<proteinExistence type="predicted"/>
<protein>
    <submittedName>
        <fullName evidence="1">Uncharacterized protein</fullName>
    </submittedName>
</protein>
<reference evidence="1" key="1">
    <citation type="submission" date="2020-05" db="EMBL/GenBank/DDBJ databases">
        <title>Large-scale comparative analyses of tick genomes elucidate their genetic diversity and vector capacities.</title>
        <authorList>
            <person name="Jia N."/>
            <person name="Wang J."/>
            <person name="Shi W."/>
            <person name="Du L."/>
            <person name="Sun Y."/>
            <person name="Zhan W."/>
            <person name="Jiang J."/>
            <person name="Wang Q."/>
            <person name="Zhang B."/>
            <person name="Ji P."/>
            <person name="Sakyi L.B."/>
            <person name="Cui X."/>
            <person name="Yuan T."/>
            <person name="Jiang B."/>
            <person name="Yang W."/>
            <person name="Lam T.T.-Y."/>
            <person name="Chang Q."/>
            <person name="Ding S."/>
            <person name="Wang X."/>
            <person name="Zhu J."/>
            <person name="Ruan X."/>
            <person name="Zhao L."/>
            <person name="Wei J."/>
            <person name="Que T."/>
            <person name="Du C."/>
            <person name="Cheng J."/>
            <person name="Dai P."/>
            <person name="Han X."/>
            <person name="Huang E."/>
            <person name="Gao Y."/>
            <person name="Liu J."/>
            <person name="Shao H."/>
            <person name="Ye R."/>
            <person name="Li L."/>
            <person name="Wei W."/>
            <person name="Wang X."/>
            <person name="Wang C."/>
            <person name="Yang T."/>
            <person name="Huo Q."/>
            <person name="Li W."/>
            <person name="Guo W."/>
            <person name="Chen H."/>
            <person name="Zhou L."/>
            <person name="Ni X."/>
            <person name="Tian J."/>
            <person name="Zhou Y."/>
            <person name="Sheng Y."/>
            <person name="Liu T."/>
            <person name="Pan Y."/>
            <person name="Xia L."/>
            <person name="Li J."/>
            <person name="Zhao F."/>
            <person name="Cao W."/>
        </authorList>
    </citation>
    <scope>NUCLEOTIDE SEQUENCE</scope>
    <source>
        <strain evidence="1">Dsil-2018</strain>
    </source>
</reference>
<accession>A0ACB8C2A9</accession>
<organism evidence="1 2">
    <name type="scientific">Dermacentor silvarum</name>
    <name type="common">Tick</name>
    <dbReference type="NCBI Taxonomy" id="543639"/>
    <lineage>
        <taxon>Eukaryota</taxon>
        <taxon>Metazoa</taxon>
        <taxon>Ecdysozoa</taxon>
        <taxon>Arthropoda</taxon>
        <taxon>Chelicerata</taxon>
        <taxon>Arachnida</taxon>
        <taxon>Acari</taxon>
        <taxon>Parasitiformes</taxon>
        <taxon>Ixodida</taxon>
        <taxon>Ixodoidea</taxon>
        <taxon>Ixodidae</taxon>
        <taxon>Rhipicephalinae</taxon>
        <taxon>Dermacentor</taxon>
    </lineage>
</organism>
<evidence type="ECO:0000313" key="2">
    <source>
        <dbReference type="Proteomes" id="UP000821865"/>
    </source>
</evidence>
<dbReference type="Proteomes" id="UP000821865">
    <property type="component" value="Chromosome 9"/>
</dbReference>
<comment type="caution">
    <text evidence="1">The sequence shown here is derived from an EMBL/GenBank/DDBJ whole genome shotgun (WGS) entry which is preliminary data.</text>
</comment>
<gene>
    <name evidence="1" type="ORF">HPB49_005696</name>
</gene>
<name>A0ACB8C2A9_DERSI</name>
<sequence length="547" mass="60109">MACRRSSCGTYSSSNKREIPTDVFSRLDLPPPDQNLYEGLKTAFFQHLGVPVPEISDKLRSTPQFPSTADASERVAQPTSSSSPSSLGESLAEQTKESACAPPELHDVHSSSHGDRTAASRALTAGGTHISAPVPHEILRPHCGETGPPAITCTAFPNYCSVFPVESLSHAPSRSACSVYRLQLPKDTPLTFGHNDASSTCSARRRRTRVQRGRQPHCLSAFHRCVHPIFHRCQAGCCYRALRKGPLSAPNCSRVRLTFRRWHHANLDRAGRVPWSRACHHGRGICGCRTRCGCRPHRGLHRLASPNWDKSVNGVTLAPSATQVADKLARDFDLKVGASSYLFKGHLKLNGQVCKGVINVREEETSASLKPKLFWREGDIAFVRKLGTTNVALVTFVGRRLPRYIHYNHECIPVRAYKTTTPACYRCGTIGHRVDNCPHPDDGSSGFCGQQVAIIPAGLNEHECKPICMICGGAHLMGSTQCTGKFRKLRRPVSQPGGATSKQRQRTDQLPRDRKLSKSGQAPQQQPSKTDKPGQVAHQKRTPKNQQ</sequence>
<evidence type="ECO:0000313" key="1">
    <source>
        <dbReference type="EMBL" id="KAH7932969.1"/>
    </source>
</evidence>